<dbReference type="InterPro" id="IPR002498">
    <property type="entry name" value="PInositol-4-P-4/5-kinase_core"/>
</dbReference>
<dbReference type="Gene3D" id="3.30.810.10">
    <property type="entry name" value="2-Layer Sandwich"/>
    <property type="match status" value="1"/>
</dbReference>
<protein>
    <recommendedName>
        <fullName evidence="1">1-phosphatidylinositol-4-phosphate 5-kinase</fullName>
        <ecNumber evidence="1">2.7.1.68</ecNumber>
    </recommendedName>
</protein>
<dbReference type="PROSITE" id="PS51455">
    <property type="entry name" value="PIPK"/>
    <property type="match status" value="1"/>
</dbReference>
<reference evidence="4" key="2">
    <citation type="submission" date="2019-07" db="EMBL/GenBank/DDBJ databases">
        <authorList>
            <person name="Yang Y."/>
            <person name="Bocs S."/>
            <person name="Baudouin L."/>
        </authorList>
    </citation>
    <scope>NUCLEOTIDE SEQUENCE</scope>
    <source>
        <tissue evidence="4">Spear leaf of Hainan Tall coconut</tissue>
    </source>
</reference>
<evidence type="ECO:0000256" key="1">
    <source>
        <dbReference type="ARBA" id="ARBA00012172"/>
    </source>
</evidence>
<dbReference type="InterPro" id="IPR027483">
    <property type="entry name" value="PInositol-4-P-4/5-kinase_C_sf"/>
</dbReference>
<accession>A0A8K0IKJ1</accession>
<dbReference type="SMART" id="SM00330">
    <property type="entry name" value="PIPKc"/>
    <property type="match status" value="1"/>
</dbReference>
<dbReference type="Proteomes" id="UP000797356">
    <property type="component" value="Chromosome 9"/>
</dbReference>
<comment type="caution">
    <text evidence="4">The sequence shown here is derived from an EMBL/GenBank/DDBJ whole genome shotgun (WGS) entry which is preliminary data.</text>
</comment>
<dbReference type="EC" id="2.7.1.68" evidence="1"/>
<dbReference type="PANTHER" id="PTHR23086:SF8">
    <property type="entry name" value="PHOSPHATIDYLINOSITOL 5-PHOSPHATE 4-KINASE, ISOFORM A"/>
    <property type="match status" value="1"/>
</dbReference>
<dbReference type="GO" id="GO:0046854">
    <property type="term" value="P:phosphatidylinositol phosphate biosynthetic process"/>
    <property type="evidence" value="ECO:0007669"/>
    <property type="project" value="TreeGrafter"/>
</dbReference>
<dbReference type="GO" id="GO:0005524">
    <property type="term" value="F:ATP binding"/>
    <property type="evidence" value="ECO:0007669"/>
    <property type="project" value="UniProtKB-UniRule"/>
</dbReference>
<keyword evidence="2" id="KW-0067">ATP-binding</keyword>
<proteinExistence type="predicted"/>
<dbReference type="GO" id="GO:0005886">
    <property type="term" value="C:plasma membrane"/>
    <property type="evidence" value="ECO:0007669"/>
    <property type="project" value="TreeGrafter"/>
</dbReference>
<keyword evidence="2" id="KW-0808">Transferase</keyword>
<keyword evidence="2" id="KW-0418">Kinase</keyword>
<evidence type="ECO:0000259" key="3">
    <source>
        <dbReference type="PROSITE" id="PS51455"/>
    </source>
</evidence>
<dbReference type="EMBL" id="CM017880">
    <property type="protein sequence ID" value="KAG1361358.1"/>
    <property type="molecule type" value="Genomic_DNA"/>
</dbReference>
<evidence type="ECO:0000256" key="2">
    <source>
        <dbReference type="PROSITE-ProRule" id="PRU00781"/>
    </source>
</evidence>
<organism evidence="4 5">
    <name type="scientific">Cocos nucifera</name>
    <name type="common">Coconut palm</name>
    <dbReference type="NCBI Taxonomy" id="13894"/>
    <lineage>
        <taxon>Eukaryota</taxon>
        <taxon>Viridiplantae</taxon>
        <taxon>Streptophyta</taxon>
        <taxon>Embryophyta</taxon>
        <taxon>Tracheophyta</taxon>
        <taxon>Spermatophyta</taxon>
        <taxon>Magnoliopsida</taxon>
        <taxon>Liliopsida</taxon>
        <taxon>Arecaceae</taxon>
        <taxon>Arecoideae</taxon>
        <taxon>Cocoseae</taxon>
        <taxon>Attaleinae</taxon>
        <taxon>Cocos</taxon>
    </lineage>
</organism>
<reference evidence="4" key="1">
    <citation type="journal article" date="2017" name="Gigascience">
        <title>The genome draft of coconut (Cocos nucifera).</title>
        <authorList>
            <person name="Xiao Y."/>
            <person name="Xu P."/>
            <person name="Fan H."/>
            <person name="Baudouin L."/>
            <person name="Xia W."/>
            <person name="Bocs S."/>
            <person name="Xu J."/>
            <person name="Li Q."/>
            <person name="Guo A."/>
            <person name="Zhou L."/>
            <person name="Li J."/>
            <person name="Wu Y."/>
            <person name="Ma Z."/>
            <person name="Armero A."/>
            <person name="Issali A.E."/>
            <person name="Liu N."/>
            <person name="Peng M."/>
            <person name="Yang Y."/>
        </authorList>
    </citation>
    <scope>NUCLEOTIDE SEQUENCE</scope>
    <source>
        <tissue evidence="4">Spear leaf of Hainan Tall coconut</tissue>
    </source>
</reference>
<keyword evidence="5" id="KW-1185">Reference proteome</keyword>
<dbReference type="Pfam" id="PF01504">
    <property type="entry name" value="PIP5K"/>
    <property type="match status" value="1"/>
</dbReference>
<feature type="domain" description="PIPK" evidence="3">
    <location>
        <begin position="1"/>
        <end position="210"/>
    </location>
</feature>
<dbReference type="PANTHER" id="PTHR23086">
    <property type="entry name" value="PHOSPHATIDYLINOSITOL-4-PHOSPHATE 5-KINASE"/>
    <property type="match status" value="1"/>
</dbReference>
<keyword evidence="2" id="KW-0547">Nucleotide-binding</keyword>
<sequence>MGNMFCTELRIHQRFDLKGSSLGRSMDKVEIDENTTLKDLDLNYFFYLEPSWRDALLKQIEIDSKFLETQCIMDYSLLLGVHHQAPQHLRSHVPYCHTVMAERLAALSEEADDTDVQEDEIFNYPQGLVLIPCGNDENHVVVGPHIRGSRLRASAARFEEVDLLLPGTARLQIQLGVNMPAREEHIPAGGVTQLFHEGYDVVLYLGIIDI</sequence>
<dbReference type="SUPFAM" id="SSF56104">
    <property type="entry name" value="SAICAR synthase-like"/>
    <property type="match status" value="1"/>
</dbReference>
<gene>
    <name evidence="4" type="ORF">COCNU_09G008210</name>
</gene>
<name>A0A8K0IKJ1_COCNU</name>
<dbReference type="AlphaFoldDB" id="A0A8K0IKJ1"/>
<evidence type="ECO:0000313" key="5">
    <source>
        <dbReference type="Proteomes" id="UP000797356"/>
    </source>
</evidence>
<evidence type="ECO:0000313" key="4">
    <source>
        <dbReference type="EMBL" id="KAG1361358.1"/>
    </source>
</evidence>
<dbReference type="OrthoDB" id="70770at2759"/>
<dbReference type="GO" id="GO:0016308">
    <property type="term" value="F:1-phosphatidylinositol-4-phosphate 5-kinase activity"/>
    <property type="evidence" value="ECO:0007669"/>
    <property type="project" value="UniProtKB-EC"/>
</dbReference>
<dbReference type="InterPro" id="IPR023610">
    <property type="entry name" value="PInositol-4/5-P-5/4-kinase"/>
</dbReference>